<evidence type="ECO:0000313" key="1">
    <source>
        <dbReference type="EMBL" id="KAH9417780.1"/>
    </source>
</evidence>
<evidence type="ECO:0008006" key="3">
    <source>
        <dbReference type="Google" id="ProtNLM"/>
    </source>
</evidence>
<keyword evidence="2" id="KW-1185">Reference proteome</keyword>
<evidence type="ECO:0000313" key="2">
    <source>
        <dbReference type="Proteomes" id="UP000887458"/>
    </source>
</evidence>
<reference evidence="1 2" key="2">
    <citation type="journal article" date="2022" name="Mol. Biol. Evol.">
        <title>Comparative Genomics Reveals Insights into the Divergent Evolution of Astigmatic Mites and Household Pest Adaptations.</title>
        <authorList>
            <person name="Xiong Q."/>
            <person name="Wan A.T."/>
            <person name="Liu X."/>
            <person name="Fung C.S."/>
            <person name="Xiao X."/>
            <person name="Malainual N."/>
            <person name="Hou J."/>
            <person name="Wang L."/>
            <person name="Wang M."/>
            <person name="Yang K.Y."/>
            <person name="Cui Y."/>
            <person name="Leung E.L."/>
            <person name="Nong W."/>
            <person name="Shin S.K."/>
            <person name="Au S.W."/>
            <person name="Jeong K.Y."/>
            <person name="Chew F.T."/>
            <person name="Hui J.H."/>
            <person name="Leung T.F."/>
            <person name="Tungtrongchitr A."/>
            <person name="Zhong N."/>
            <person name="Liu Z."/>
            <person name="Tsui S.K."/>
        </authorList>
    </citation>
    <scope>NUCLEOTIDE SEQUENCE [LARGE SCALE GENOMIC DNA]</scope>
    <source>
        <strain evidence="1">Derp</strain>
    </source>
</reference>
<gene>
    <name evidence="1" type="ORF">DERP_013555</name>
</gene>
<dbReference type="Proteomes" id="UP000887458">
    <property type="component" value="Unassembled WGS sequence"/>
</dbReference>
<accession>A0ABQ8J5Y0</accession>
<comment type="caution">
    <text evidence="1">The sequence shown here is derived from an EMBL/GenBank/DDBJ whole genome shotgun (WGS) entry which is preliminary data.</text>
</comment>
<sequence>MQKELESMSSKILRNRNMKMQTRIRIDAVENIKNLPFIQLSLIGNDPSMIVNVELSSGRNMKMQTTIRINVVENY</sequence>
<reference evidence="1 2" key="1">
    <citation type="journal article" date="2018" name="J. Allergy Clin. Immunol.">
        <title>High-quality assembly of Dermatophagoides pteronyssinus genome and transcriptome reveals a wide range of novel allergens.</title>
        <authorList>
            <person name="Liu X.Y."/>
            <person name="Yang K.Y."/>
            <person name="Wang M.Q."/>
            <person name="Kwok J.S."/>
            <person name="Zeng X."/>
            <person name="Yang Z."/>
            <person name="Xiao X.J."/>
            <person name="Lau C.P."/>
            <person name="Li Y."/>
            <person name="Huang Z.M."/>
            <person name="Ba J.G."/>
            <person name="Yim A.K."/>
            <person name="Ouyang C.Y."/>
            <person name="Ngai S.M."/>
            <person name="Chan T.F."/>
            <person name="Leung E.L."/>
            <person name="Liu L."/>
            <person name="Liu Z.G."/>
            <person name="Tsui S.K."/>
        </authorList>
    </citation>
    <scope>NUCLEOTIDE SEQUENCE [LARGE SCALE GENOMIC DNA]</scope>
    <source>
        <strain evidence="1">Derp</strain>
    </source>
</reference>
<protein>
    <recommendedName>
        <fullName evidence="3">C2 NT-type domain-containing protein</fullName>
    </recommendedName>
</protein>
<dbReference type="EMBL" id="NJHN03000073">
    <property type="protein sequence ID" value="KAH9417780.1"/>
    <property type="molecule type" value="Genomic_DNA"/>
</dbReference>
<proteinExistence type="predicted"/>
<name>A0ABQ8J5Y0_DERPT</name>
<organism evidence="1 2">
    <name type="scientific">Dermatophagoides pteronyssinus</name>
    <name type="common">European house dust mite</name>
    <dbReference type="NCBI Taxonomy" id="6956"/>
    <lineage>
        <taxon>Eukaryota</taxon>
        <taxon>Metazoa</taxon>
        <taxon>Ecdysozoa</taxon>
        <taxon>Arthropoda</taxon>
        <taxon>Chelicerata</taxon>
        <taxon>Arachnida</taxon>
        <taxon>Acari</taxon>
        <taxon>Acariformes</taxon>
        <taxon>Sarcoptiformes</taxon>
        <taxon>Astigmata</taxon>
        <taxon>Psoroptidia</taxon>
        <taxon>Analgoidea</taxon>
        <taxon>Pyroglyphidae</taxon>
        <taxon>Dermatophagoidinae</taxon>
        <taxon>Dermatophagoides</taxon>
    </lineage>
</organism>